<name>A0ABT1NIV1_9FIRM</name>
<dbReference type="EMBL" id="JAJEKE010000009">
    <property type="protein sequence ID" value="MCQ1530073.1"/>
    <property type="molecule type" value="Genomic_DNA"/>
</dbReference>
<protein>
    <submittedName>
        <fullName evidence="2">Helix-turn-helix transcriptional regulator</fullName>
    </submittedName>
</protein>
<feature type="domain" description="HTH cro/C1-type" evidence="1">
    <location>
        <begin position="7"/>
        <end position="65"/>
    </location>
</feature>
<evidence type="ECO:0000313" key="3">
    <source>
        <dbReference type="Proteomes" id="UP001651880"/>
    </source>
</evidence>
<proteinExistence type="predicted"/>
<dbReference type="SUPFAM" id="SSF47413">
    <property type="entry name" value="lambda repressor-like DNA-binding domains"/>
    <property type="match status" value="1"/>
</dbReference>
<comment type="caution">
    <text evidence="2">The sequence shown here is derived from an EMBL/GenBank/DDBJ whole genome shotgun (WGS) entry which is preliminary data.</text>
</comment>
<accession>A0ABT1NIV1</accession>
<organism evidence="2 3">
    <name type="scientific">Lutispora saccharofermentans</name>
    <dbReference type="NCBI Taxonomy" id="3024236"/>
    <lineage>
        <taxon>Bacteria</taxon>
        <taxon>Bacillati</taxon>
        <taxon>Bacillota</taxon>
        <taxon>Clostridia</taxon>
        <taxon>Lutisporales</taxon>
        <taxon>Lutisporaceae</taxon>
        <taxon>Lutispora</taxon>
    </lineage>
</organism>
<dbReference type="Gene3D" id="1.10.260.40">
    <property type="entry name" value="lambda repressor-like DNA-binding domains"/>
    <property type="match status" value="1"/>
</dbReference>
<sequence length="66" mass="7564">MGVSYKRLWMLIIEKDLKKAQVRQMANVSASTFSKMSKNEYVALDVLVRLCIALDCELSDIVEIVR</sequence>
<dbReference type="Pfam" id="PF13443">
    <property type="entry name" value="HTH_26"/>
    <property type="match status" value="1"/>
</dbReference>
<keyword evidence="3" id="KW-1185">Reference proteome</keyword>
<dbReference type="Proteomes" id="UP001651880">
    <property type="component" value="Unassembled WGS sequence"/>
</dbReference>
<dbReference type="InterPro" id="IPR001387">
    <property type="entry name" value="Cro/C1-type_HTH"/>
</dbReference>
<evidence type="ECO:0000259" key="1">
    <source>
        <dbReference type="Pfam" id="PF13443"/>
    </source>
</evidence>
<evidence type="ECO:0000313" key="2">
    <source>
        <dbReference type="EMBL" id="MCQ1530073.1"/>
    </source>
</evidence>
<gene>
    <name evidence="2" type="ORF">LJD61_11010</name>
</gene>
<reference evidence="2 3" key="1">
    <citation type="submission" date="2021-10" db="EMBL/GenBank/DDBJ databases">
        <title>Lutispora strain m25 sp. nov., a thermophilic, non-spore-forming bacterium isolated from a lab-scale methanogenic bioreactor digesting anaerobic sludge.</title>
        <authorList>
            <person name="El Houari A."/>
            <person name="Mcdonald J."/>
        </authorList>
    </citation>
    <scope>NUCLEOTIDE SEQUENCE [LARGE SCALE GENOMIC DNA]</scope>
    <source>
        <strain evidence="3">m25</strain>
    </source>
</reference>
<dbReference type="InterPro" id="IPR010982">
    <property type="entry name" value="Lambda_DNA-bd_dom_sf"/>
</dbReference>